<evidence type="ECO:0000259" key="11">
    <source>
        <dbReference type="Pfam" id="PF00294"/>
    </source>
</evidence>
<dbReference type="PRINTS" id="PR00990">
    <property type="entry name" value="RIBOKINASE"/>
</dbReference>
<name>A0A0S2W721_9FIRM</name>
<reference evidence="12 13" key="1">
    <citation type="journal article" date="2015" name="Nat. Commun.">
        <title>Production of butyrate from lysine and the Amadori product fructoselysine by a human gut commensal.</title>
        <authorList>
            <person name="Bui T.P."/>
            <person name="Ritari J."/>
            <person name="Boeren S."/>
            <person name="de Waard P."/>
            <person name="Plugge C.M."/>
            <person name="de Vos W.M."/>
        </authorList>
    </citation>
    <scope>NUCLEOTIDE SEQUENCE [LARGE SCALE GENOMIC DNA]</scope>
    <source>
        <strain evidence="12 13">AF211</strain>
    </source>
</reference>
<feature type="binding site" evidence="9">
    <location>
        <position position="269"/>
    </location>
    <ligand>
        <name>K(+)</name>
        <dbReference type="ChEBI" id="CHEBI:29103"/>
    </ligand>
</feature>
<keyword evidence="6 9" id="KW-0460">Magnesium</keyword>
<dbReference type="CDD" id="cd01174">
    <property type="entry name" value="ribokinase"/>
    <property type="match status" value="1"/>
</dbReference>
<accession>A0A0S2W721</accession>
<feature type="binding site" evidence="9">
    <location>
        <position position="160"/>
    </location>
    <ligand>
        <name>substrate</name>
    </ligand>
</feature>
<evidence type="ECO:0000256" key="10">
    <source>
        <dbReference type="NCBIfam" id="TIGR02152"/>
    </source>
</evidence>
<comment type="pathway">
    <text evidence="9">Carbohydrate metabolism; D-ribose degradation; D-ribose 5-phosphate from beta-D-ribopyranose: step 2/2.</text>
</comment>
<evidence type="ECO:0000313" key="12">
    <source>
        <dbReference type="EMBL" id="ALP94800.1"/>
    </source>
</evidence>
<keyword evidence="1 9" id="KW-0808">Transferase</keyword>
<dbReference type="InterPro" id="IPR011877">
    <property type="entry name" value="Ribokinase"/>
</dbReference>
<feature type="binding site" evidence="9">
    <location>
        <begin position="31"/>
        <end position="33"/>
    </location>
    <ligand>
        <name>substrate</name>
    </ligand>
</feature>
<dbReference type="PANTHER" id="PTHR10584:SF166">
    <property type="entry name" value="RIBOKINASE"/>
    <property type="match status" value="1"/>
</dbReference>
<protein>
    <recommendedName>
        <fullName evidence="9 10">Ribokinase</fullName>
        <shortName evidence="9">RK</shortName>
        <ecNumber evidence="9 10">2.7.1.15</ecNumber>
    </recommendedName>
</protein>
<feature type="binding site" evidence="9">
    <location>
        <position position="303"/>
    </location>
    <ligand>
        <name>K(+)</name>
        <dbReference type="ChEBI" id="CHEBI:29103"/>
    </ligand>
</feature>
<dbReference type="PANTHER" id="PTHR10584">
    <property type="entry name" value="SUGAR KINASE"/>
    <property type="match status" value="1"/>
</dbReference>
<feature type="binding site" evidence="9">
    <location>
        <position position="273"/>
    </location>
    <ligand>
        <name>substrate</name>
    </ligand>
</feature>
<dbReference type="InterPro" id="IPR002139">
    <property type="entry name" value="Ribo/fructo_kinase"/>
</dbReference>
<feature type="binding site" evidence="9">
    <location>
        <begin position="59"/>
        <end position="63"/>
    </location>
    <ligand>
        <name>substrate</name>
    </ligand>
</feature>
<feature type="binding site" evidence="9">
    <location>
        <begin position="241"/>
        <end position="246"/>
    </location>
    <ligand>
        <name>ATP</name>
        <dbReference type="ChEBI" id="CHEBI:30616"/>
    </ligand>
</feature>
<dbReference type="GO" id="GO:0046872">
    <property type="term" value="F:metal ion binding"/>
    <property type="evidence" value="ECO:0007669"/>
    <property type="project" value="UniProtKB-KW"/>
</dbReference>
<reference evidence="13" key="2">
    <citation type="submission" date="2015-04" db="EMBL/GenBank/DDBJ databases">
        <title>A butyrogenic pathway from the amino acid lysine in a human gut commensal.</title>
        <authorList>
            <person name="de Vos W.M."/>
            <person name="Bui N.T.P."/>
            <person name="Plugge C.M."/>
            <person name="Ritari J."/>
        </authorList>
    </citation>
    <scope>NUCLEOTIDE SEQUENCE [LARGE SCALE GENOMIC DNA]</scope>
    <source>
        <strain evidence="13">AF211</strain>
    </source>
</reference>
<comment type="cofactor">
    <cofactor evidence="9">
        <name>Mg(2+)</name>
        <dbReference type="ChEBI" id="CHEBI:18420"/>
    </cofactor>
    <text evidence="9">Requires a divalent cation, most likely magnesium in vivo, as an electrophilic catalyst to aid phosphoryl group transfer. It is the chelate of the metal and the nucleotide that is the actual substrate.</text>
</comment>
<comment type="caution">
    <text evidence="9">Lacks conserved residue(s) required for the propagation of feature annotation.</text>
</comment>
<feature type="binding site" evidence="9">
    <location>
        <position position="306"/>
    </location>
    <ligand>
        <name>K(+)</name>
        <dbReference type="ChEBI" id="CHEBI:29103"/>
    </ligand>
</feature>
<dbReference type="UniPathway" id="UPA00916">
    <property type="reaction ID" value="UER00889"/>
</dbReference>
<dbReference type="EC" id="2.7.1.15" evidence="9 10"/>
<dbReference type="eggNOG" id="COG0524">
    <property type="taxonomic scope" value="Bacteria"/>
</dbReference>
<dbReference type="STRING" id="1297617.IB211_02409"/>
<dbReference type="RefSeq" id="WP_227152071.1">
    <property type="nucleotide sequence ID" value="NZ_CALICV010000035.1"/>
</dbReference>
<dbReference type="SUPFAM" id="SSF53613">
    <property type="entry name" value="Ribokinase-like"/>
    <property type="match status" value="1"/>
</dbReference>
<dbReference type="PATRIC" id="fig|1297617.4.peg.2480"/>
<dbReference type="EMBL" id="CP011307">
    <property type="protein sequence ID" value="ALP94800.1"/>
    <property type="molecule type" value="Genomic_DNA"/>
</dbReference>
<comment type="function">
    <text evidence="9">Catalyzes the phosphorylation of ribose at O-5 in a reaction requiring ATP and magnesium. The resulting D-ribose-5-phosphate can then be used either for sythesis of nucleotides, histidine, and tryptophan, or as a component of the pentose phosphate pathway.</text>
</comment>
<organism evidence="12 13">
    <name type="scientific">Intestinimonas butyriciproducens</name>
    <dbReference type="NCBI Taxonomy" id="1297617"/>
    <lineage>
        <taxon>Bacteria</taxon>
        <taxon>Bacillati</taxon>
        <taxon>Bacillota</taxon>
        <taxon>Clostridia</taxon>
        <taxon>Eubacteriales</taxon>
        <taxon>Intestinimonas</taxon>
    </lineage>
</organism>
<evidence type="ECO:0000256" key="2">
    <source>
        <dbReference type="ARBA" id="ARBA00022723"/>
    </source>
</evidence>
<evidence type="ECO:0000313" key="13">
    <source>
        <dbReference type="Proteomes" id="UP000064844"/>
    </source>
</evidence>
<comment type="catalytic activity">
    <reaction evidence="9">
        <text>D-ribose + ATP = D-ribose 5-phosphate + ADP + H(+)</text>
        <dbReference type="Rhea" id="RHEA:13697"/>
        <dbReference type="ChEBI" id="CHEBI:15378"/>
        <dbReference type="ChEBI" id="CHEBI:30616"/>
        <dbReference type="ChEBI" id="CHEBI:47013"/>
        <dbReference type="ChEBI" id="CHEBI:78346"/>
        <dbReference type="ChEBI" id="CHEBI:456216"/>
        <dbReference type="EC" id="2.7.1.15"/>
    </reaction>
</comment>
<dbReference type="NCBIfam" id="TIGR02152">
    <property type="entry name" value="D_ribokin_bact"/>
    <property type="match status" value="1"/>
</dbReference>
<keyword evidence="7 9" id="KW-0630">Potassium</keyword>
<feature type="active site" description="Proton acceptor" evidence="9">
    <location>
        <position position="273"/>
    </location>
</feature>
<proteinExistence type="inferred from homology"/>
<feature type="domain" description="Carbohydrate kinase PfkB" evidence="11">
    <location>
        <begin position="21"/>
        <end position="315"/>
    </location>
</feature>
<keyword evidence="8 9" id="KW-0119">Carbohydrate metabolism</keyword>
<dbReference type="GO" id="GO:0004747">
    <property type="term" value="F:ribokinase activity"/>
    <property type="evidence" value="ECO:0007669"/>
    <property type="project" value="UniProtKB-UniRule"/>
</dbReference>
<dbReference type="HAMAP" id="MF_01987">
    <property type="entry name" value="Ribokinase"/>
    <property type="match status" value="1"/>
</dbReference>
<feature type="binding site" evidence="9">
    <location>
        <position position="297"/>
    </location>
    <ligand>
        <name>ATP</name>
        <dbReference type="ChEBI" id="CHEBI:30616"/>
    </ligand>
</feature>
<evidence type="ECO:0000256" key="6">
    <source>
        <dbReference type="ARBA" id="ARBA00022842"/>
    </source>
</evidence>
<dbReference type="Pfam" id="PF00294">
    <property type="entry name" value="PfkB"/>
    <property type="match status" value="1"/>
</dbReference>
<feature type="binding site" evidence="9">
    <location>
        <begin position="272"/>
        <end position="273"/>
    </location>
    <ligand>
        <name>ATP</name>
        <dbReference type="ChEBI" id="CHEBI:30616"/>
    </ligand>
</feature>
<dbReference type="KEGG" id="ibu:IB211_02409"/>
<dbReference type="GO" id="GO:0005829">
    <property type="term" value="C:cytosol"/>
    <property type="evidence" value="ECO:0007669"/>
    <property type="project" value="TreeGrafter"/>
</dbReference>
<comment type="subcellular location">
    <subcellularLocation>
        <location evidence="9">Cytoplasm</location>
    </subcellularLocation>
</comment>
<feature type="binding site" evidence="9">
    <location>
        <position position="205"/>
    </location>
    <ligand>
        <name>ATP</name>
        <dbReference type="ChEBI" id="CHEBI:30616"/>
    </ligand>
</feature>
<evidence type="ECO:0000256" key="8">
    <source>
        <dbReference type="ARBA" id="ARBA00023277"/>
    </source>
</evidence>
<comment type="similarity">
    <text evidence="9">Belongs to the carbohydrate kinase PfkB family. Ribokinase subfamily.</text>
</comment>
<gene>
    <name evidence="9" type="primary">rbsK</name>
    <name evidence="12" type="ORF">IB211_02409</name>
</gene>
<sequence length="337" mass="35767">MHEYHSSPAREYKIEVKDRDMNQILVIGSLNMDVVVRMERLPALGETVLGEEYWNNPGGKGANQAYAARLAGGQVAMLGSVGTDKYGVRMLELLEKAGVQVMDIQRDSGQSTGTAFVLTGTDGSNSIVVVPGANSTCSSEYLAENAELFSKAACVLLQLEIPLESVCSAIRQAKTLGKLVILNPAPARQDIPEDLFPLLDVITPNETELSVLTGGPAGTVEEIEQSAKLLLYKGVRNVVVTLGARGSLIVNQNGALLVPARKVSAVDTTGAGDCFNGVLAVALSAGMPLEKAVLRANLAASISVTRRGALTSMPTLEDLESLWQMFSRDDMSYVAEG</sequence>
<dbReference type="GO" id="GO:0019303">
    <property type="term" value="P:D-ribose catabolic process"/>
    <property type="evidence" value="ECO:0007669"/>
    <property type="project" value="UniProtKB-UniRule"/>
</dbReference>
<keyword evidence="3 9" id="KW-0547">Nucleotide-binding</keyword>
<feature type="binding site" evidence="9">
    <location>
        <position position="267"/>
    </location>
    <ligand>
        <name>K(+)</name>
        <dbReference type="ChEBI" id="CHEBI:29103"/>
    </ligand>
</feature>
<dbReference type="Gene3D" id="3.40.1190.20">
    <property type="match status" value="1"/>
</dbReference>
<keyword evidence="13" id="KW-1185">Reference proteome</keyword>
<evidence type="ECO:0000256" key="4">
    <source>
        <dbReference type="ARBA" id="ARBA00022777"/>
    </source>
</evidence>
<keyword evidence="9" id="KW-0963">Cytoplasm</keyword>
<feature type="binding site" evidence="9">
    <location>
        <position position="308"/>
    </location>
    <ligand>
        <name>K(+)</name>
        <dbReference type="ChEBI" id="CHEBI:29103"/>
    </ligand>
</feature>
<comment type="subunit">
    <text evidence="9">Homodimer.</text>
</comment>
<dbReference type="GO" id="GO:0005524">
    <property type="term" value="F:ATP binding"/>
    <property type="evidence" value="ECO:0007669"/>
    <property type="project" value="UniProtKB-UniRule"/>
</dbReference>
<evidence type="ECO:0000256" key="1">
    <source>
        <dbReference type="ARBA" id="ARBA00022679"/>
    </source>
</evidence>
<feature type="binding site" evidence="9">
    <location>
        <position position="312"/>
    </location>
    <ligand>
        <name>K(+)</name>
        <dbReference type="ChEBI" id="CHEBI:29103"/>
    </ligand>
</feature>
<dbReference type="InterPro" id="IPR011611">
    <property type="entry name" value="PfkB_dom"/>
</dbReference>
<dbReference type="Proteomes" id="UP000064844">
    <property type="component" value="Chromosome"/>
</dbReference>
<dbReference type="AlphaFoldDB" id="A0A0S2W721"/>
<evidence type="ECO:0000256" key="5">
    <source>
        <dbReference type="ARBA" id="ARBA00022840"/>
    </source>
</evidence>
<evidence type="ECO:0000256" key="7">
    <source>
        <dbReference type="ARBA" id="ARBA00022958"/>
    </source>
</evidence>
<evidence type="ECO:0000256" key="9">
    <source>
        <dbReference type="HAMAP-Rule" id="MF_01987"/>
    </source>
</evidence>
<comment type="activity regulation">
    <text evidence="9">Activated by a monovalent cation that binds near, but not in, the active site. The most likely occupant of the site in vivo is potassium. Ion binding induces a conformational change that may alter substrate affinity.</text>
</comment>
<dbReference type="InterPro" id="IPR029056">
    <property type="entry name" value="Ribokinase-like"/>
</dbReference>
<evidence type="ECO:0000256" key="3">
    <source>
        <dbReference type="ARBA" id="ARBA00022741"/>
    </source>
</evidence>
<keyword evidence="5 9" id="KW-0067">ATP-binding</keyword>
<keyword evidence="2 9" id="KW-0479">Metal-binding</keyword>
<keyword evidence="4 9" id="KW-0418">Kinase</keyword>